<dbReference type="EMBL" id="BSOZ01000041">
    <property type="protein sequence ID" value="GLS05288.1"/>
    <property type="molecule type" value="Genomic_DNA"/>
</dbReference>
<reference evidence="2" key="1">
    <citation type="journal article" date="2019" name="Int. J. Syst. Evol. Microbiol.">
        <title>The Global Catalogue of Microorganisms (GCM) 10K type strain sequencing project: providing services to taxonomists for standard genome sequencing and annotation.</title>
        <authorList>
            <consortium name="The Broad Institute Genomics Platform"/>
            <consortium name="The Broad Institute Genome Sequencing Center for Infectious Disease"/>
            <person name="Wu L."/>
            <person name="Ma J."/>
        </authorList>
    </citation>
    <scope>NUCLEOTIDE SEQUENCE [LARGE SCALE GENOMIC DNA]</scope>
    <source>
        <strain evidence="2">NBRC 104970</strain>
    </source>
</reference>
<evidence type="ECO:0000313" key="1">
    <source>
        <dbReference type="EMBL" id="GLS05288.1"/>
    </source>
</evidence>
<name>A0ABQ6BTF9_9NEIS</name>
<dbReference type="Proteomes" id="UP001156836">
    <property type="component" value="Unassembled WGS sequence"/>
</dbReference>
<sequence length="81" mass="8957">MDDGKRKNGWRTDIFSDPAFEHLVAELHFDGSLVLVLDREEGRDAVSVSFPDASKEGGLGARVRLADFKQALEAAVENLNR</sequence>
<dbReference type="RefSeq" id="WP_157236121.1">
    <property type="nucleotide sequence ID" value="NZ_BSOZ01000041.1"/>
</dbReference>
<comment type="caution">
    <text evidence="1">The sequence shown here is derived from an EMBL/GenBank/DDBJ whole genome shotgun (WGS) entry which is preliminary data.</text>
</comment>
<protein>
    <submittedName>
        <fullName evidence="1">Uncharacterized protein</fullName>
    </submittedName>
</protein>
<evidence type="ECO:0000313" key="2">
    <source>
        <dbReference type="Proteomes" id="UP001156836"/>
    </source>
</evidence>
<organism evidence="1 2">
    <name type="scientific">Chitiniphilus shinanonensis</name>
    <dbReference type="NCBI Taxonomy" id="553088"/>
    <lineage>
        <taxon>Bacteria</taxon>
        <taxon>Pseudomonadati</taxon>
        <taxon>Pseudomonadota</taxon>
        <taxon>Betaproteobacteria</taxon>
        <taxon>Neisseriales</taxon>
        <taxon>Chitinibacteraceae</taxon>
        <taxon>Chitiniphilus</taxon>
    </lineage>
</organism>
<gene>
    <name evidence="1" type="ORF">GCM10007860_24380</name>
</gene>
<accession>A0ABQ6BTF9</accession>
<keyword evidence="2" id="KW-1185">Reference proteome</keyword>
<proteinExistence type="predicted"/>